<dbReference type="EMBL" id="PDUG01000002">
    <property type="protein sequence ID" value="PIC46963.1"/>
    <property type="molecule type" value="Genomic_DNA"/>
</dbReference>
<dbReference type="CDD" id="cd07061">
    <property type="entry name" value="HP_HAP_like"/>
    <property type="match status" value="1"/>
</dbReference>
<comment type="similarity">
    <text evidence="1">Belongs to the histidine acid phosphatase family.</text>
</comment>
<feature type="signal peptide" evidence="2">
    <location>
        <begin position="1"/>
        <end position="16"/>
    </location>
</feature>
<evidence type="ECO:0000313" key="4">
    <source>
        <dbReference type="Proteomes" id="UP000230233"/>
    </source>
</evidence>
<evidence type="ECO:0000313" key="3">
    <source>
        <dbReference type="EMBL" id="PIC46963.1"/>
    </source>
</evidence>
<organism evidence="3 4">
    <name type="scientific">Caenorhabditis nigoni</name>
    <dbReference type="NCBI Taxonomy" id="1611254"/>
    <lineage>
        <taxon>Eukaryota</taxon>
        <taxon>Metazoa</taxon>
        <taxon>Ecdysozoa</taxon>
        <taxon>Nematoda</taxon>
        <taxon>Chromadorea</taxon>
        <taxon>Rhabditida</taxon>
        <taxon>Rhabditina</taxon>
        <taxon>Rhabditomorpha</taxon>
        <taxon>Rhabditoidea</taxon>
        <taxon>Rhabditidae</taxon>
        <taxon>Peloderinae</taxon>
        <taxon>Caenorhabditis</taxon>
    </lineage>
</organism>
<dbReference type="GO" id="GO:0016791">
    <property type="term" value="F:phosphatase activity"/>
    <property type="evidence" value="ECO:0007669"/>
    <property type="project" value="TreeGrafter"/>
</dbReference>
<dbReference type="Proteomes" id="UP000230233">
    <property type="component" value="Chromosome II"/>
</dbReference>
<keyword evidence="2" id="KW-0732">Signal</keyword>
<dbReference type="Pfam" id="PF00328">
    <property type="entry name" value="His_Phos_2"/>
    <property type="match status" value="1"/>
</dbReference>
<comment type="caution">
    <text evidence="3">The sequence shown here is derived from an EMBL/GenBank/DDBJ whole genome shotgun (WGS) entry which is preliminary data.</text>
</comment>
<evidence type="ECO:0000256" key="1">
    <source>
        <dbReference type="ARBA" id="ARBA00005375"/>
    </source>
</evidence>
<dbReference type="PANTHER" id="PTHR11567:SF206">
    <property type="entry name" value="HISTIDINE ACID PHOSPHATASE-RELATED"/>
    <property type="match status" value="1"/>
</dbReference>
<accession>A0A2G5V5A5</accession>
<dbReference type="InterPro" id="IPR000560">
    <property type="entry name" value="His_Pase_clade-2"/>
</dbReference>
<name>A0A2G5V5A5_9PELO</name>
<dbReference type="SUPFAM" id="SSF53254">
    <property type="entry name" value="Phosphoglycerate mutase-like"/>
    <property type="match status" value="1"/>
</dbReference>
<dbReference type="STRING" id="1611254.A0A2G5V5A5"/>
<dbReference type="Gene3D" id="3.40.50.1240">
    <property type="entry name" value="Phosphoglycerate mutase-like"/>
    <property type="match status" value="1"/>
</dbReference>
<protein>
    <recommendedName>
        <fullName evidence="5">Acid phosphatase</fullName>
    </recommendedName>
</protein>
<feature type="chain" id="PRO_5013687280" description="Acid phosphatase" evidence="2">
    <location>
        <begin position="17"/>
        <end position="431"/>
    </location>
</feature>
<reference evidence="4" key="1">
    <citation type="submission" date="2017-10" db="EMBL/GenBank/DDBJ databases">
        <title>Rapid genome shrinkage in a self-fertile nematode reveals novel sperm competition proteins.</title>
        <authorList>
            <person name="Yin D."/>
            <person name="Schwarz E.M."/>
            <person name="Thomas C.G."/>
            <person name="Felde R.L."/>
            <person name="Korf I.F."/>
            <person name="Cutter A.D."/>
            <person name="Schartner C.M."/>
            <person name="Ralston E.J."/>
            <person name="Meyer B.J."/>
            <person name="Haag E.S."/>
        </authorList>
    </citation>
    <scope>NUCLEOTIDE SEQUENCE [LARGE SCALE GENOMIC DNA]</scope>
    <source>
        <strain evidence="4">JU1422</strain>
    </source>
</reference>
<sequence>MLIALLLSVRIISILSVSEEDFNLVFVQALWRHGDRAAQYPYLNDKFTENDWNSIGSGIGQLTYKGVRQHIDLGESIRKRYIKSGFLPENFDEEVVRLNLVKLNFSLVLKFQVVFRSTNRNRTILSAKANFLGMYPKKDEEEIKLPIIVPENYGNDCINNVMCKCPRRDILQKMAKDLDEYKEVVEDESTISLFSKLSKVAGETINVENFWRLPDTLRCEKRNFPDSFKQKTPWYSEELLEEMETLNTKINRFTSGLYASPEKSNRLDIGKEIRKLRCGPLISDIFGRMRQKLDCIYSQNRAGRSSDCSEKIRKMKYYAYSSHDMTLYSLLTAMGLEDLTSMEIGGWPSYASSLFVELFIRKQDNNPYFRIIYRNPSSSYAPSEFFNLTSLIPKCHESTFCHLNILENVFKEFNIGMPVSEFCHVTNDLEL</sequence>
<keyword evidence="4" id="KW-1185">Reference proteome</keyword>
<dbReference type="OrthoDB" id="5821688at2759"/>
<dbReference type="InterPro" id="IPR029033">
    <property type="entry name" value="His_PPase_superfam"/>
</dbReference>
<dbReference type="AlphaFoldDB" id="A0A2G5V5A5"/>
<proteinExistence type="inferred from homology"/>
<dbReference type="PANTHER" id="PTHR11567">
    <property type="entry name" value="ACID PHOSPHATASE-RELATED"/>
    <property type="match status" value="1"/>
</dbReference>
<gene>
    <name evidence="3" type="primary">Cnig_chr_II.g6469</name>
    <name evidence="3" type="ORF">B9Z55_006469</name>
</gene>
<evidence type="ECO:0000256" key="2">
    <source>
        <dbReference type="SAM" id="SignalP"/>
    </source>
</evidence>
<dbReference type="InterPro" id="IPR050645">
    <property type="entry name" value="Histidine_acid_phosphatase"/>
</dbReference>
<evidence type="ECO:0008006" key="5">
    <source>
        <dbReference type="Google" id="ProtNLM"/>
    </source>
</evidence>